<dbReference type="Gene3D" id="1.10.10.60">
    <property type="entry name" value="Homeodomain-like"/>
    <property type="match status" value="1"/>
</dbReference>
<evidence type="ECO:0008006" key="5">
    <source>
        <dbReference type="Google" id="ProtNLM"/>
    </source>
</evidence>
<dbReference type="CDD" id="cd00167">
    <property type="entry name" value="SANT"/>
    <property type="match status" value="1"/>
</dbReference>
<dbReference type="InterPro" id="IPR001005">
    <property type="entry name" value="SANT/Myb"/>
</dbReference>
<evidence type="ECO:0000313" key="3">
    <source>
        <dbReference type="EMBL" id="KAK8860968.1"/>
    </source>
</evidence>
<dbReference type="PROSITE" id="PS50090">
    <property type="entry name" value="MYB_LIKE"/>
    <property type="match status" value="1"/>
</dbReference>
<gene>
    <name evidence="3" type="ORF">M9Y10_012660</name>
</gene>
<dbReference type="SMART" id="SM00717">
    <property type="entry name" value="SANT"/>
    <property type="match status" value="1"/>
</dbReference>
<dbReference type="InterPro" id="IPR017930">
    <property type="entry name" value="Myb_dom"/>
</dbReference>
<dbReference type="Pfam" id="PF13921">
    <property type="entry name" value="Myb_DNA-bind_6"/>
    <property type="match status" value="1"/>
</dbReference>
<sequence>MSKWTYSEDVELYNKVDEYGKKWTIISSFFPNKSPGSVQKHYIALQNSQFSPNNNSNSIESIDQNRSNIEIKKILQKTLRNKEKISQLSKFANNLIFQAIIEFSLEFPTANPSLSLLLLDMFENIEYPKKIFFEISKNIECKSLLQFCRTFSVLNDDDLQIIDYIQSDKFFFQGPVFGKKSKDIIMENARKEKNEKKTAIIEELKMEKARNIQTIYDLNQELSLLKQKIESIEINKIILPPEIPEINKNKVCIELAHQYPILYCMINKFLKRPTSEEYYKFCSLIHLLNSKAYKKMCDFLPLLSISSCYYFLSPIKYSIKDLFLDHECIPNLISKFYQGIISFNEQHKAEKPILVTLGGDAASLKNFTKSKSVALYVFEMLPLMKYYPPCVVHVTQTRNGSSPKYIIDKFQKIRQILNKHNFIVKFQATDGDVSFNQTHRTFLQDKIEPILEKPFSEIIDEINKGEYIPVSDLFHILKCARSRIIQHLLLIDPETYRCVNTALFADAVQLGPVFSDKGKPGAMKDGYALAIFSWYSFVKCLEKGRFDAAFFILPYLLLIEAFRSPLLSNETRQDFLSYAFEIFKMHLKKIRNVGNNSVFKQRYSSKSLGVLFSDEISIIRILNTIVALSIAVKYYPDNLATQRVSTHDIELFFGSMRILSFYDNDYDNAVRVAAEAIIARQFSNDLHSPIKINKRENEAGFTLTNEINSLKNIDFDGLFLANTLSDLMNGKTVNDEILNRVEIMINNYTNLIISSKQYKTIKIPNLMRGTLPSHRYNVINYSLSVIPIPKFESTFDFYLKDKRFKKNVQKLSINEWCMKLCASLHGIDHKTSQSKFKIPFKYNLDDENDVEKLVNYLVNPLLQSKEYAEILKLKYNIDEQKNKKNIFFHLI</sequence>
<evidence type="ECO:0000259" key="2">
    <source>
        <dbReference type="PROSITE" id="PS51294"/>
    </source>
</evidence>
<keyword evidence="4" id="KW-1185">Reference proteome</keyword>
<reference evidence="3 4" key="1">
    <citation type="submission" date="2024-04" db="EMBL/GenBank/DDBJ databases">
        <title>Tritrichomonas musculus Genome.</title>
        <authorList>
            <person name="Alves-Ferreira E."/>
            <person name="Grigg M."/>
            <person name="Lorenzi H."/>
            <person name="Galac M."/>
        </authorList>
    </citation>
    <scope>NUCLEOTIDE SEQUENCE [LARGE SCALE GENOMIC DNA]</scope>
    <source>
        <strain evidence="3 4">EAF2021</strain>
    </source>
</reference>
<dbReference type="InterPro" id="IPR009057">
    <property type="entry name" value="Homeodomain-like_sf"/>
</dbReference>
<dbReference type="EMBL" id="JAPFFF010000018">
    <property type="protein sequence ID" value="KAK8860968.1"/>
    <property type="molecule type" value="Genomic_DNA"/>
</dbReference>
<dbReference type="SUPFAM" id="SSF46689">
    <property type="entry name" value="Homeodomain-like"/>
    <property type="match status" value="1"/>
</dbReference>
<dbReference type="Proteomes" id="UP001470230">
    <property type="component" value="Unassembled WGS sequence"/>
</dbReference>
<evidence type="ECO:0000313" key="4">
    <source>
        <dbReference type="Proteomes" id="UP001470230"/>
    </source>
</evidence>
<organism evidence="3 4">
    <name type="scientific">Tritrichomonas musculus</name>
    <dbReference type="NCBI Taxonomy" id="1915356"/>
    <lineage>
        <taxon>Eukaryota</taxon>
        <taxon>Metamonada</taxon>
        <taxon>Parabasalia</taxon>
        <taxon>Tritrichomonadida</taxon>
        <taxon>Tritrichomonadidae</taxon>
        <taxon>Tritrichomonas</taxon>
    </lineage>
</organism>
<dbReference type="PROSITE" id="PS51294">
    <property type="entry name" value="HTH_MYB"/>
    <property type="match status" value="1"/>
</dbReference>
<accession>A0ABR2IE43</accession>
<protein>
    <recommendedName>
        <fullName evidence="5">Myb-like domain-containing protein</fullName>
    </recommendedName>
</protein>
<proteinExistence type="predicted"/>
<comment type="caution">
    <text evidence="3">The sequence shown here is derived from an EMBL/GenBank/DDBJ whole genome shotgun (WGS) entry which is preliminary data.</text>
</comment>
<feature type="domain" description="Myb-like" evidence="1">
    <location>
        <begin position="1"/>
        <end position="46"/>
    </location>
</feature>
<name>A0ABR2IE43_9EUKA</name>
<evidence type="ECO:0000259" key="1">
    <source>
        <dbReference type="PROSITE" id="PS50090"/>
    </source>
</evidence>
<feature type="domain" description="HTH myb-type" evidence="2">
    <location>
        <begin position="1"/>
        <end position="50"/>
    </location>
</feature>